<evidence type="ECO:0000256" key="5">
    <source>
        <dbReference type="ARBA" id="ARBA00022448"/>
    </source>
</evidence>
<evidence type="ECO:0000256" key="9">
    <source>
        <dbReference type="ARBA" id="ARBA00022967"/>
    </source>
</evidence>
<dbReference type="PANTHER" id="PTHR46552">
    <property type="entry name" value="NADH-UBIQUINONE OXIDOREDUCTASE CHAIN 2"/>
    <property type="match status" value="1"/>
</dbReference>
<keyword evidence="10" id="KW-0249">Electron transport</keyword>
<evidence type="ECO:0000256" key="2">
    <source>
        <dbReference type="ARBA" id="ARBA00007012"/>
    </source>
</evidence>
<feature type="transmembrane region" description="Helical" evidence="18">
    <location>
        <begin position="254"/>
        <end position="275"/>
    </location>
</feature>
<comment type="subcellular location">
    <subcellularLocation>
        <location evidence="1">Mitochondrion inner membrane</location>
        <topology evidence="1">Multi-pass membrane protein</topology>
    </subcellularLocation>
</comment>
<dbReference type="Pfam" id="PF00361">
    <property type="entry name" value="Proton_antipo_M"/>
    <property type="match status" value="1"/>
</dbReference>
<dbReference type="EC" id="7.1.1.2" evidence="3"/>
<feature type="domain" description="NADH:quinone oxidoreductase/Mrp antiporter transmembrane" evidence="19">
    <location>
        <begin position="89"/>
        <end position="264"/>
    </location>
</feature>
<reference evidence="20" key="1">
    <citation type="journal article" date="2007" name="Genetics">
        <title>Molecular population genetics of the male and female mitochondrial DNA molecules of the California sea mussel, Mytilus californianus.</title>
        <authorList>
            <person name="Ort B.S."/>
            <person name="Pogson G.H."/>
        </authorList>
    </citation>
    <scope>NUCLEOTIDE SEQUENCE</scope>
    <source>
        <strain evidence="20">TP226M</strain>
    </source>
</reference>
<feature type="transmembrane region" description="Helical" evidence="18">
    <location>
        <begin position="116"/>
        <end position="136"/>
    </location>
</feature>
<dbReference type="EMBL" id="GQ527173">
    <property type="protein sequence ID" value="ACV65363.1"/>
    <property type="molecule type" value="Genomic_DNA"/>
</dbReference>
<keyword evidence="13" id="KW-0830">Ubiquinone</keyword>
<evidence type="ECO:0000256" key="3">
    <source>
        <dbReference type="ARBA" id="ARBA00012944"/>
    </source>
</evidence>
<evidence type="ECO:0000256" key="11">
    <source>
        <dbReference type="ARBA" id="ARBA00022989"/>
    </source>
</evidence>
<dbReference type="InterPro" id="IPR050175">
    <property type="entry name" value="Complex_I_Subunit_2"/>
</dbReference>
<dbReference type="GO" id="GO:0006120">
    <property type="term" value="P:mitochondrial electron transport, NADH to ubiquinone"/>
    <property type="evidence" value="ECO:0007669"/>
    <property type="project" value="TreeGrafter"/>
</dbReference>
<gene>
    <name evidence="20" type="primary">nad2</name>
</gene>
<keyword evidence="9" id="KW-1278">Translocase</keyword>
<comment type="catalytic activity">
    <reaction evidence="17">
        <text>a ubiquinone + NADH + 5 H(+)(in) = a ubiquinol + NAD(+) + 4 H(+)(out)</text>
        <dbReference type="Rhea" id="RHEA:29091"/>
        <dbReference type="Rhea" id="RHEA-COMP:9565"/>
        <dbReference type="Rhea" id="RHEA-COMP:9566"/>
        <dbReference type="ChEBI" id="CHEBI:15378"/>
        <dbReference type="ChEBI" id="CHEBI:16389"/>
        <dbReference type="ChEBI" id="CHEBI:17976"/>
        <dbReference type="ChEBI" id="CHEBI:57540"/>
        <dbReference type="ChEBI" id="CHEBI:57945"/>
        <dbReference type="EC" id="7.1.1.2"/>
    </reaction>
</comment>
<evidence type="ECO:0000256" key="14">
    <source>
        <dbReference type="ARBA" id="ARBA00023128"/>
    </source>
</evidence>
<keyword evidence="5" id="KW-0813">Transport</keyword>
<name>G3BJW6_MYTCA</name>
<evidence type="ECO:0000256" key="10">
    <source>
        <dbReference type="ARBA" id="ARBA00022982"/>
    </source>
</evidence>
<evidence type="ECO:0000256" key="17">
    <source>
        <dbReference type="ARBA" id="ARBA00049551"/>
    </source>
</evidence>
<sequence length="313" mass="34101">MSVVSPMSLMSGLVVVFGSLVSLSSETWVSLWLGMELNLYGFLVMMNSSGRYVPEPSVKYFVIQSLGSIGMLSGIILSVEFFSGLGWPLMVSSVVMKTGIFPTHSWVPSVMKNSSWLCGALLLSWQKVAPLVFLSVILSDSVIWLAVVFMSLIGGVGGLNQYSVRLMSAYSSFVHTSWMFASLMFSMEMFILYFLLYSASVGALFHGCSLVEKSKASSKVSSGSIGLSLGMLSGVPPFVGFLSKLVVFAVTESFMILFCVAGSVISLKFYIDFFYSMILSSYKEKMYAEMAMSVVLVLAVNFSVFLGVVLLLM</sequence>
<evidence type="ECO:0000256" key="8">
    <source>
        <dbReference type="ARBA" id="ARBA00022792"/>
    </source>
</evidence>
<dbReference type="GO" id="GO:0005743">
    <property type="term" value="C:mitochondrial inner membrane"/>
    <property type="evidence" value="ECO:0007669"/>
    <property type="project" value="UniProtKB-SubCell"/>
</dbReference>
<feature type="transmembrane region" description="Helical" evidence="18">
    <location>
        <begin position="223"/>
        <end position="242"/>
    </location>
</feature>
<evidence type="ECO:0000256" key="12">
    <source>
        <dbReference type="ARBA" id="ARBA00023027"/>
    </source>
</evidence>
<keyword evidence="11 18" id="KW-1133">Transmembrane helix</keyword>
<dbReference type="PANTHER" id="PTHR46552:SF1">
    <property type="entry name" value="NADH-UBIQUINONE OXIDOREDUCTASE CHAIN 2"/>
    <property type="match status" value="1"/>
</dbReference>
<keyword evidence="12" id="KW-0520">NAD</keyword>
<comment type="similarity">
    <text evidence="2">Belongs to the complex I subunit 2 family.</text>
</comment>
<evidence type="ECO:0000256" key="4">
    <source>
        <dbReference type="ARBA" id="ARBA00021008"/>
    </source>
</evidence>
<keyword evidence="14 20" id="KW-0496">Mitochondrion</keyword>
<accession>G3BJW6</accession>
<evidence type="ECO:0000256" key="1">
    <source>
        <dbReference type="ARBA" id="ARBA00004448"/>
    </source>
</evidence>
<evidence type="ECO:0000256" key="6">
    <source>
        <dbReference type="ARBA" id="ARBA00022660"/>
    </source>
</evidence>
<evidence type="ECO:0000256" key="7">
    <source>
        <dbReference type="ARBA" id="ARBA00022692"/>
    </source>
</evidence>
<dbReference type="InterPro" id="IPR001750">
    <property type="entry name" value="ND/Mrp_TM"/>
</dbReference>
<keyword evidence="6" id="KW-0679">Respiratory chain</keyword>
<evidence type="ECO:0000313" key="20">
    <source>
        <dbReference type="EMBL" id="ACV65363.1"/>
    </source>
</evidence>
<proteinExistence type="inferred from homology"/>
<evidence type="ECO:0000256" key="13">
    <source>
        <dbReference type="ARBA" id="ARBA00023075"/>
    </source>
</evidence>
<dbReference type="GO" id="GO:0008137">
    <property type="term" value="F:NADH dehydrogenase (ubiquinone) activity"/>
    <property type="evidence" value="ECO:0007669"/>
    <property type="project" value="UniProtKB-EC"/>
</dbReference>
<keyword evidence="15 18" id="KW-0472">Membrane</keyword>
<keyword evidence="8" id="KW-0999">Mitochondrion inner membrane</keyword>
<reference evidence="20" key="2">
    <citation type="submission" date="2009-08" db="EMBL/GenBank/DDBJ databases">
        <title>A comparison of complete sequences of maternally and paternally inherited mitochondrial genomes from different species of the mussel genus Mytilus.</title>
        <authorList>
            <person name="Kousathanas A."/>
            <person name="Ort B.S."/>
            <person name="Ladoukakis E.D."/>
            <person name="Pogson G.H."/>
            <person name="Kenchington E."/>
            <person name="Rodakis G.C."/>
            <person name="Zouros E."/>
        </authorList>
    </citation>
    <scope>NUCLEOTIDE SEQUENCE</scope>
    <source>
        <strain evidence="20">TP226M</strain>
    </source>
</reference>
<evidence type="ECO:0000259" key="19">
    <source>
        <dbReference type="Pfam" id="PF00361"/>
    </source>
</evidence>
<feature type="transmembrane region" description="Helical" evidence="18">
    <location>
        <begin position="142"/>
        <end position="159"/>
    </location>
</feature>
<dbReference type="AlphaFoldDB" id="G3BJW6"/>
<geneLocation type="mitochondrion" evidence="20"/>
<keyword evidence="7 18" id="KW-0812">Transmembrane</keyword>
<evidence type="ECO:0000256" key="15">
    <source>
        <dbReference type="ARBA" id="ARBA00023136"/>
    </source>
</evidence>
<evidence type="ECO:0000256" key="16">
    <source>
        <dbReference type="ARBA" id="ARBA00031028"/>
    </source>
</evidence>
<evidence type="ECO:0000256" key="18">
    <source>
        <dbReference type="SAM" id="Phobius"/>
    </source>
</evidence>
<organism evidence="20">
    <name type="scientific">Mytilus californianus</name>
    <name type="common">California mussel</name>
    <dbReference type="NCBI Taxonomy" id="6549"/>
    <lineage>
        <taxon>Eukaryota</taxon>
        <taxon>Metazoa</taxon>
        <taxon>Spiralia</taxon>
        <taxon>Lophotrochozoa</taxon>
        <taxon>Mollusca</taxon>
        <taxon>Bivalvia</taxon>
        <taxon>Autobranchia</taxon>
        <taxon>Pteriomorphia</taxon>
        <taxon>Mytilida</taxon>
        <taxon>Mytiloidea</taxon>
        <taxon>Mytilidae</taxon>
        <taxon>Mytilinae</taxon>
        <taxon>Mytilus</taxon>
    </lineage>
</organism>
<feature type="transmembrane region" description="Helical" evidence="18">
    <location>
        <begin position="287"/>
        <end position="312"/>
    </location>
</feature>
<protein>
    <recommendedName>
        <fullName evidence="4">NADH-ubiquinone oxidoreductase chain 2</fullName>
        <ecNumber evidence="3">7.1.1.2</ecNumber>
    </recommendedName>
    <alternativeName>
        <fullName evidence="16">NADH dehydrogenase subunit 2</fullName>
    </alternativeName>
</protein>